<evidence type="ECO:0008006" key="3">
    <source>
        <dbReference type="Google" id="ProtNLM"/>
    </source>
</evidence>
<dbReference type="EMBL" id="CP017839">
    <property type="protein sequence ID" value="APA97868.1"/>
    <property type="molecule type" value="Genomic_DNA"/>
</dbReference>
<evidence type="ECO:0000313" key="2">
    <source>
        <dbReference type="Proteomes" id="UP000180166"/>
    </source>
</evidence>
<dbReference type="RefSeq" id="WP_145961830.1">
    <property type="nucleotide sequence ID" value="NZ_BAAARX010000002.1"/>
</dbReference>
<sequence>MSRTAEVTTAWVCGGILGIVAALSGAGGANADAATGPAQVGDTVYFALGGWNCSIGSDGVVGCDLTTPAAVMNVLYAGAQVPIPNVPAIVIDSTAVPAHPQWASNGSHTLPGGNPGLAALTQVSGHDPQFFITYAGATCQITFNGSAVCSSMGHGFSQRGPEPFGY</sequence>
<dbReference type="GeneID" id="93376126"/>
<accession>A0ABC8AUH7</accession>
<name>A0ABC8AUH7_9NOCA</name>
<organism evidence="1 2">
    <name type="scientific">Nocardia seriolae</name>
    <dbReference type="NCBI Taxonomy" id="37332"/>
    <lineage>
        <taxon>Bacteria</taxon>
        <taxon>Bacillati</taxon>
        <taxon>Actinomycetota</taxon>
        <taxon>Actinomycetes</taxon>
        <taxon>Mycobacteriales</taxon>
        <taxon>Nocardiaceae</taxon>
        <taxon>Nocardia</taxon>
    </lineage>
</organism>
<proteinExistence type="predicted"/>
<gene>
    <name evidence="1" type="ORF">NS506_03819</name>
</gene>
<dbReference type="KEGG" id="nsr:NS506_03819"/>
<evidence type="ECO:0000313" key="1">
    <source>
        <dbReference type="EMBL" id="APA97868.1"/>
    </source>
</evidence>
<dbReference type="Proteomes" id="UP000180166">
    <property type="component" value="Chromosome"/>
</dbReference>
<dbReference type="AlphaFoldDB" id="A0ABC8AUH7"/>
<reference evidence="1 2" key="1">
    <citation type="submission" date="2016-10" db="EMBL/GenBank/DDBJ databases">
        <title>Genome sequence of Nocardia seriolae strain EM150506, isolated from Anguila japonica.</title>
        <authorList>
            <person name="Han H.-J."/>
        </authorList>
    </citation>
    <scope>NUCLEOTIDE SEQUENCE [LARGE SCALE GENOMIC DNA]</scope>
    <source>
        <strain evidence="1 2">EM150506</strain>
    </source>
</reference>
<protein>
    <recommendedName>
        <fullName evidence="3">Secreted protein</fullName>
    </recommendedName>
</protein>